<reference evidence="3" key="1">
    <citation type="submission" date="2023-08" db="EMBL/GenBank/DDBJ databases">
        <title>Black Yeasts Isolated from many extreme environments.</title>
        <authorList>
            <person name="Coleine C."/>
            <person name="Stajich J.E."/>
            <person name="Selbmann L."/>
        </authorList>
    </citation>
    <scope>NUCLEOTIDE SEQUENCE</scope>
    <source>
        <strain evidence="3">CCFEE 5810</strain>
    </source>
</reference>
<feature type="transmembrane region" description="Helical" evidence="2">
    <location>
        <begin position="389"/>
        <end position="409"/>
    </location>
</feature>
<protein>
    <recommendedName>
        <fullName evidence="5">Integral membrane protein</fullName>
    </recommendedName>
</protein>
<feature type="transmembrane region" description="Helical" evidence="2">
    <location>
        <begin position="350"/>
        <end position="377"/>
    </location>
</feature>
<dbReference type="EMBL" id="JAVRQU010000020">
    <property type="protein sequence ID" value="KAK5691968.1"/>
    <property type="molecule type" value="Genomic_DNA"/>
</dbReference>
<evidence type="ECO:0008006" key="5">
    <source>
        <dbReference type="Google" id="ProtNLM"/>
    </source>
</evidence>
<feature type="compositionally biased region" description="Basic and acidic residues" evidence="1">
    <location>
        <begin position="1"/>
        <end position="22"/>
    </location>
</feature>
<evidence type="ECO:0000313" key="4">
    <source>
        <dbReference type="Proteomes" id="UP001310594"/>
    </source>
</evidence>
<evidence type="ECO:0000256" key="2">
    <source>
        <dbReference type="SAM" id="Phobius"/>
    </source>
</evidence>
<feature type="compositionally biased region" description="Basic and acidic residues" evidence="1">
    <location>
        <begin position="42"/>
        <end position="55"/>
    </location>
</feature>
<dbReference type="AlphaFoldDB" id="A0AAN7VXA3"/>
<keyword evidence="2" id="KW-0472">Membrane</keyword>
<keyword evidence="2" id="KW-0812">Transmembrane</keyword>
<evidence type="ECO:0000313" key="3">
    <source>
        <dbReference type="EMBL" id="KAK5691968.1"/>
    </source>
</evidence>
<name>A0AAN7VXA3_9PEZI</name>
<feature type="region of interest" description="Disordered" evidence="1">
    <location>
        <begin position="1"/>
        <end position="66"/>
    </location>
</feature>
<evidence type="ECO:0000256" key="1">
    <source>
        <dbReference type="SAM" id="MobiDB-lite"/>
    </source>
</evidence>
<feature type="transmembrane region" description="Helical" evidence="2">
    <location>
        <begin position="228"/>
        <end position="251"/>
    </location>
</feature>
<comment type="caution">
    <text evidence="3">The sequence shown here is derived from an EMBL/GenBank/DDBJ whole genome shotgun (WGS) entry which is preliminary data.</text>
</comment>
<accession>A0AAN7VXA3</accession>
<feature type="transmembrane region" description="Helical" evidence="2">
    <location>
        <begin position="185"/>
        <end position="208"/>
    </location>
</feature>
<dbReference type="Proteomes" id="UP001310594">
    <property type="component" value="Unassembled WGS sequence"/>
</dbReference>
<gene>
    <name evidence="3" type="ORF">LTR97_011139</name>
</gene>
<feature type="region of interest" description="Disordered" evidence="1">
    <location>
        <begin position="142"/>
        <end position="164"/>
    </location>
</feature>
<organism evidence="3 4">
    <name type="scientific">Elasticomyces elasticus</name>
    <dbReference type="NCBI Taxonomy" id="574655"/>
    <lineage>
        <taxon>Eukaryota</taxon>
        <taxon>Fungi</taxon>
        <taxon>Dikarya</taxon>
        <taxon>Ascomycota</taxon>
        <taxon>Pezizomycotina</taxon>
        <taxon>Dothideomycetes</taxon>
        <taxon>Dothideomycetidae</taxon>
        <taxon>Mycosphaerellales</taxon>
        <taxon>Teratosphaeriaceae</taxon>
        <taxon>Elasticomyces</taxon>
    </lineage>
</organism>
<keyword evidence="2" id="KW-1133">Transmembrane helix</keyword>
<sequence length="504" mass="56687">MNRPVCRREDGSSADETHEDQKFLPTTARVAFQDRSTVSSEVDLREPHSPTRDLAEAGQDDDESKPAITQTIKHAARRLHLRSVQSSSVSRVFHPTTARMYVRIRDRISDHSDNDIGSQHSDSSDEVELLWRARDARKRRGSIAVPVRKPTDPPAPKRTSPSSDHLKSFAKNVARMFTVFAYWDMAFWCGWSYSIGSALFVLSGAFGWAPLAFPDSEFKGEAKYGVTLTFFFGALFYQIGAVVAYFEAVNAGSFHGSAMRRLLEGHEKEDKGLLDEKLHEFFHHMVPHHKPGGDDEEAARRNSMAVKSQQAPRRGGIDMGEPETGEASEYLTWRWWPTWQALRHYHAYEIGYLACTIQLFGVTLYGITSIVILPGILDSLNTWQTNAAYWIPQIVAAACFLVASIMFTLETQEKWWKPEPKVLGWWIGVWSTIGSVGFELCAGFGPAGANSSWCAYQSSLSSMWGSGAYLIGSMLQWYEAINKHPAQELLNEPGEMKTWQVHPI</sequence>
<proteinExistence type="predicted"/>